<sequence length="70" mass="8115">MLMQDVLLHKLSYQRLPVLVGVWLNRSNWVEGLLWNSLGRIQEKMLRLLLIEPLTVSFSGKNHISVSKKS</sequence>
<accession>A0A382BK60</accession>
<dbReference type="EMBL" id="UINC01030149">
    <property type="protein sequence ID" value="SVB14064.1"/>
    <property type="molecule type" value="Genomic_DNA"/>
</dbReference>
<reference evidence="1" key="1">
    <citation type="submission" date="2018-05" db="EMBL/GenBank/DDBJ databases">
        <authorList>
            <person name="Lanie J.A."/>
            <person name="Ng W.-L."/>
            <person name="Kazmierczak K.M."/>
            <person name="Andrzejewski T.M."/>
            <person name="Davidsen T.M."/>
            <person name="Wayne K.J."/>
            <person name="Tettelin H."/>
            <person name="Glass J.I."/>
            <person name="Rusch D."/>
            <person name="Podicherti R."/>
            <person name="Tsui H.-C.T."/>
            <person name="Winkler M.E."/>
        </authorList>
    </citation>
    <scope>NUCLEOTIDE SEQUENCE</scope>
</reference>
<name>A0A382BK60_9ZZZZ</name>
<protein>
    <submittedName>
        <fullName evidence="1">Uncharacterized protein</fullName>
    </submittedName>
</protein>
<proteinExistence type="predicted"/>
<dbReference type="AlphaFoldDB" id="A0A382BK60"/>
<organism evidence="1">
    <name type="scientific">marine metagenome</name>
    <dbReference type="NCBI Taxonomy" id="408172"/>
    <lineage>
        <taxon>unclassified sequences</taxon>
        <taxon>metagenomes</taxon>
        <taxon>ecological metagenomes</taxon>
    </lineage>
</organism>
<gene>
    <name evidence="1" type="ORF">METZ01_LOCUS166918</name>
</gene>
<evidence type="ECO:0000313" key="1">
    <source>
        <dbReference type="EMBL" id="SVB14064.1"/>
    </source>
</evidence>